<proteinExistence type="predicted"/>
<dbReference type="HOGENOM" id="CLU_2802021_0_0_2"/>
<sequence>MYIFARVNQEGFNGIQFANKLLEKGVAVAPGEGFGDYKNFIRISACQDEKTLMEGMNILGNMMRDKQ</sequence>
<comment type="caution">
    <text evidence="1">The sequence shown here is derived from an EMBL/GenBank/DDBJ whole genome shotgun (WGS) entry which is preliminary data.</text>
</comment>
<dbReference type="Proteomes" id="UP000004348">
    <property type="component" value="Chromosome"/>
</dbReference>
<accession>F3KI34</accession>
<dbReference type="InterPro" id="IPR015424">
    <property type="entry name" value="PyrdxlP-dep_Trfase"/>
</dbReference>
<organism evidence="1">
    <name type="scientific">Candidatus Nitrosarchaeum limnium SFB1</name>
    <dbReference type="NCBI Taxonomy" id="886738"/>
    <lineage>
        <taxon>Archaea</taxon>
        <taxon>Nitrososphaerota</taxon>
        <taxon>Nitrososphaeria</taxon>
        <taxon>Nitrosopumilales</taxon>
        <taxon>Nitrosopumilaceae</taxon>
        <taxon>Nitrosarchaeum</taxon>
    </lineage>
</organism>
<protein>
    <recommendedName>
        <fullName evidence="2">Aminotransferase class I/classII domain-containing protein</fullName>
    </recommendedName>
</protein>
<gene>
    <name evidence="1" type="ORF">Nlim_0128</name>
</gene>
<dbReference type="AlphaFoldDB" id="F3KI34"/>
<dbReference type="Gene3D" id="3.90.1150.10">
    <property type="entry name" value="Aspartate Aminotransferase, domain 1"/>
    <property type="match status" value="1"/>
</dbReference>
<dbReference type="STRING" id="886738.Nlim_0128"/>
<evidence type="ECO:0008006" key="2">
    <source>
        <dbReference type="Google" id="ProtNLM"/>
    </source>
</evidence>
<evidence type="ECO:0000313" key="1">
    <source>
        <dbReference type="EMBL" id="EGG42991.1"/>
    </source>
</evidence>
<reference evidence="1" key="1">
    <citation type="journal article" date="2011" name="PLoS ONE">
        <title>Genome of a low-salinity ammonia-oxidizing archaeon determined by single-cell and metagenomic analysis.</title>
        <authorList>
            <person name="Blainey P.C."/>
            <person name="Mosier A.C."/>
            <person name="Potanina A."/>
            <person name="Francis C.A."/>
            <person name="Quake S.R."/>
        </authorList>
    </citation>
    <scope>NUCLEOTIDE SEQUENCE [LARGE SCALE GENOMIC DNA]</scope>
    <source>
        <strain evidence="1">SFB1</strain>
    </source>
</reference>
<dbReference type="SUPFAM" id="SSF53383">
    <property type="entry name" value="PLP-dependent transferases"/>
    <property type="match status" value="1"/>
</dbReference>
<dbReference type="InterPro" id="IPR015422">
    <property type="entry name" value="PyrdxlP-dep_Trfase_small"/>
</dbReference>
<dbReference type="EMBL" id="AEGP01000015">
    <property type="protein sequence ID" value="EGG42991.1"/>
    <property type="molecule type" value="Genomic_DNA"/>
</dbReference>
<name>F3KI34_9ARCH</name>